<protein>
    <recommendedName>
        <fullName evidence="3">DUF4020 domain-containing protein</fullName>
    </recommendedName>
</protein>
<gene>
    <name evidence="1" type="ORF">PSO31014_04201</name>
</gene>
<sequence length="372" mass="42497">MRYSIAQRLLKLSTAELCQILNQSADWILAHSRALASESPSTFYRLWAALTASLHEYTSENYAPSTRRRWADESINRPAGVLAQALFRDPQVGVPEVLTRLEQLLALPGDHRRYCLVIFGRQLTWLFHVAPDWTCAKILPISREVDDDADAFWSGFFWGARQPQEALYLLMKESLLRLSRQPNLRSEHAAQLGGMLLLGWLEPLKTSPEPSAITSTEFREALIHSSENLRLDVLRHFKLWMNGPERPLAQRYLDFLQNVWPKQLAVRSRLISGRLAELAFEVPSHFPEIVALTIPRLTRVNGHQAAMAMIGIDEAVVKQNPAASLDLLWTILDDNPQFWPDKTSDLIEWLDGLPEVETDPRLGELRKRRRVG</sequence>
<accession>A0ABY6W992</accession>
<dbReference type="RefSeq" id="WP_150553378.1">
    <property type="nucleotide sequence ID" value="NZ_CABPSG010000020.1"/>
</dbReference>
<comment type="caution">
    <text evidence="1">The sequence shown here is derived from an EMBL/GenBank/DDBJ whole genome shotgun (WGS) entry which is preliminary data.</text>
</comment>
<evidence type="ECO:0000313" key="2">
    <source>
        <dbReference type="Proteomes" id="UP000405357"/>
    </source>
</evidence>
<dbReference type="Proteomes" id="UP000405357">
    <property type="component" value="Unassembled WGS sequence"/>
</dbReference>
<keyword evidence="2" id="KW-1185">Reference proteome</keyword>
<dbReference type="EMBL" id="CABPSG010000020">
    <property type="protein sequence ID" value="VVE42424.1"/>
    <property type="molecule type" value="Genomic_DNA"/>
</dbReference>
<proteinExistence type="predicted"/>
<reference evidence="1 2" key="1">
    <citation type="submission" date="2019-08" db="EMBL/GenBank/DDBJ databases">
        <authorList>
            <person name="Peeters C."/>
        </authorList>
    </citation>
    <scope>NUCLEOTIDE SEQUENCE [LARGE SCALE GENOMIC DNA]</scope>
    <source>
        <strain evidence="1 2">LMG 31014</strain>
    </source>
</reference>
<evidence type="ECO:0000313" key="1">
    <source>
        <dbReference type="EMBL" id="VVE42424.1"/>
    </source>
</evidence>
<evidence type="ECO:0008006" key="3">
    <source>
        <dbReference type="Google" id="ProtNLM"/>
    </source>
</evidence>
<organism evidence="1 2">
    <name type="scientific">Pandoraea soli</name>
    <dbReference type="NCBI Taxonomy" id="2508293"/>
    <lineage>
        <taxon>Bacteria</taxon>
        <taxon>Pseudomonadati</taxon>
        <taxon>Pseudomonadota</taxon>
        <taxon>Betaproteobacteria</taxon>
        <taxon>Burkholderiales</taxon>
        <taxon>Burkholderiaceae</taxon>
        <taxon>Pandoraea</taxon>
    </lineage>
</organism>
<name>A0ABY6W992_9BURK</name>